<gene>
    <name evidence="2" type="ORF">BHYA_0200g00160</name>
</gene>
<reference evidence="2 3" key="1">
    <citation type="submission" date="2017-12" db="EMBL/GenBank/DDBJ databases">
        <title>Comparative genomics of Botrytis spp.</title>
        <authorList>
            <person name="Valero-Jimenez C.A."/>
            <person name="Tapia P."/>
            <person name="Veloso J."/>
            <person name="Silva-Moreno E."/>
            <person name="Staats M."/>
            <person name="Valdes J.H."/>
            <person name="Van Kan J.A.L."/>
        </authorList>
    </citation>
    <scope>NUCLEOTIDE SEQUENCE [LARGE SCALE GENOMIC DNA]</scope>
    <source>
        <strain evidence="2 3">Bh0001</strain>
    </source>
</reference>
<feature type="region of interest" description="Disordered" evidence="1">
    <location>
        <begin position="333"/>
        <end position="357"/>
    </location>
</feature>
<name>A0A4Z1GIU8_9HELO</name>
<dbReference type="EMBL" id="PQXK01000200">
    <property type="protein sequence ID" value="TGO34371.1"/>
    <property type="molecule type" value="Genomic_DNA"/>
</dbReference>
<sequence>MSEYAAVATHDMNTYLQHPRDKLIPVNSELLSGQIKFELERSPLFTFGRFQNRLSEASVTDCLDLLLPHPTTELLHTCDPSVESSVMDQFFLTADSARIIDSLQVIENRQVLLQQILGQVVATSGLTQEMTSNFLNLYRKFESLLLATPVPGLVYRYGERVAQVTFHSLQTVGKNDSGYVCVHHLWKGDGGFVLVEDVFLFGRPSEIFQYSSHESPPVRRRTTLLNDEKKKFYSQPMIYEIVSLADRLMMGTLSGLLLPQDRVCFYIERLGLVESFADDASCFLLEKQKVDVKEHDDGDLFRSDGDSMFGPRIIHTPATSISAEADEFTIHAEDHSDQDDSGEDEQYYSSGEDEDTQDDAREIYEQEIQGQEEWITRDTNHAICLVATLRTHLDNVSARERDVEDREATLKTDTAALERQKIDQEYILAARAAAIEKQKIDQETALATRAITLTRRGMDCENALAARTRELKRHEIDTGIGLAARKRAIAYHERGLGHMPEMPHEPDANYCAQFRKVQWWELLPPR</sequence>
<dbReference type="Proteomes" id="UP000297814">
    <property type="component" value="Unassembled WGS sequence"/>
</dbReference>
<evidence type="ECO:0000256" key="1">
    <source>
        <dbReference type="SAM" id="MobiDB-lite"/>
    </source>
</evidence>
<keyword evidence="3" id="KW-1185">Reference proteome</keyword>
<organism evidence="2 3">
    <name type="scientific">Botrytis hyacinthi</name>
    <dbReference type="NCBI Taxonomy" id="278943"/>
    <lineage>
        <taxon>Eukaryota</taxon>
        <taxon>Fungi</taxon>
        <taxon>Dikarya</taxon>
        <taxon>Ascomycota</taxon>
        <taxon>Pezizomycotina</taxon>
        <taxon>Leotiomycetes</taxon>
        <taxon>Helotiales</taxon>
        <taxon>Sclerotiniaceae</taxon>
        <taxon>Botrytis</taxon>
    </lineage>
</organism>
<feature type="compositionally biased region" description="Acidic residues" evidence="1">
    <location>
        <begin position="336"/>
        <end position="357"/>
    </location>
</feature>
<evidence type="ECO:0000313" key="2">
    <source>
        <dbReference type="EMBL" id="TGO34371.1"/>
    </source>
</evidence>
<dbReference type="AlphaFoldDB" id="A0A4Z1GIU8"/>
<comment type="caution">
    <text evidence="2">The sequence shown here is derived from an EMBL/GenBank/DDBJ whole genome shotgun (WGS) entry which is preliminary data.</text>
</comment>
<accession>A0A4Z1GIU8</accession>
<proteinExistence type="predicted"/>
<protein>
    <submittedName>
        <fullName evidence="2">Uncharacterized protein</fullName>
    </submittedName>
</protein>
<evidence type="ECO:0000313" key="3">
    <source>
        <dbReference type="Proteomes" id="UP000297814"/>
    </source>
</evidence>